<sequence length="325" mass="36545">MTPPLIALEEHFDSGVFTTKDDLHANLPPHLSERLADLTSLRIREMDAGNISLQVISHIGLMPTPPDACRAVNDKLAAACKSQPKRLAGFATLPMEEPEAAATELERCVKEHKFLGALVSSHLKEGTMYDDTRFWPVFAKAVELDVPFYIHPNYPGDNTDDYYKGNFGNMPRIMMGTAAWGWHQDCGLHILRLFASGLFDKFPTLKIVIGHMGEMIPYMLERTIHTTRSWGTFERDLRTVWRENIWVTTSGLFTLPPLKCLLETTPVEHVMYSLDYPFSGTETGKQFVEEIETAGVLSKEQLEGFCHGNAEKLLKITLDGQTQSC</sequence>
<keyword evidence="6" id="KW-1185">Reference proteome</keyword>
<dbReference type="OrthoDB" id="432010at2759"/>
<reference evidence="6" key="2">
    <citation type="submission" date="2013-12" db="EMBL/GenBank/DDBJ databases">
        <title>Evolution of pathogenesis and genome organization in the Tremellales.</title>
        <authorList>
            <person name="Cuomo C."/>
            <person name="Litvintseva A."/>
            <person name="Heitman J."/>
            <person name="Chen Y."/>
            <person name="Sun S."/>
            <person name="Springer D."/>
            <person name="Dromer F."/>
            <person name="Young S."/>
            <person name="Zeng Q."/>
            <person name="Chapman S."/>
            <person name="Gujja S."/>
            <person name="Saif S."/>
            <person name="Birren B."/>
        </authorList>
    </citation>
    <scope>NUCLEOTIDE SEQUENCE [LARGE SCALE GENOMIC DNA]</scope>
    <source>
        <strain evidence="6">BCC8398</strain>
    </source>
</reference>
<evidence type="ECO:0000256" key="3">
    <source>
        <dbReference type="RuleBase" id="RU366045"/>
    </source>
</evidence>
<dbReference type="GO" id="GO:0016787">
    <property type="term" value="F:hydrolase activity"/>
    <property type="evidence" value="ECO:0007669"/>
    <property type="project" value="InterPro"/>
</dbReference>
<dbReference type="Pfam" id="PF04909">
    <property type="entry name" value="Amidohydro_2"/>
    <property type="match status" value="1"/>
</dbReference>
<proteinExistence type="inferred from homology"/>
<dbReference type="STRING" id="1296120.A0A1B9GPE2"/>
<dbReference type="EMBL" id="KV700128">
    <property type="protein sequence ID" value="OCF32858.1"/>
    <property type="molecule type" value="Genomic_DNA"/>
</dbReference>
<dbReference type="GO" id="GO:0016831">
    <property type="term" value="F:carboxy-lyase activity"/>
    <property type="evidence" value="ECO:0007669"/>
    <property type="project" value="UniProtKB-KW"/>
</dbReference>
<gene>
    <name evidence="5" type="ORF">I316_05495</name>
</gene>
<dbReference type="InterPro" id="IPR032466">
    <property type="entry name" value="Metal_Hydrolase"/>
</dbReference>
<reference evidence="5 6" key="1">
    <citation type="submission" date="2013-07" db="EMBL/GenBank/DDBJ databases">
        <title>The Genome Sequence of Cryptococcus heveanensis BCC8398.</title>
        <authorList>
            <consortium name="The Broad Institute Genome Sequencing Platform"/>
            <person name="Cuomo C."/>
            <person name="Litvintseva A."/>
            <person name="Chen Y."/>
            <person name="Heitman J."/>
            <person name="Sun S."/>
            <person name="Springer D."/>
            <person name="Dromer F."/>
            <person name="Young S.K."/>
            <person name="Zeng Q."/>
            <person name="Gargeya S."/>
            <person name="Fitzgerald M."/>
            <person name="Abouelleil A."/>
            <person name="Alvarado L."/>
            <person name="Berlin A.M."/>
            <person name="Chapman S.B."/>
            <person name="Dewar J."/>
            <person name="Goldberg J."/>
            <person name="Griggs A."/>
            <person name="Gujja S."/>
            <person name="Hansen M."/>
            <person name="Howarth C."/>
            <person name="Imamovic A."/>
            <person name="Larimer J."/>
            <person name="McCowan C."/>
            <person name="Murphy C."/>
            <person name="Pearson M."/>
            <person name="Priest M."/>
            <person name="Roberts A."/>
            <person name="Saif S."/>
            <person name="Shea T."/>
            <person name="Sykes S."/>
            <person name="Wortman J."/>
            <person name="Nusbaum C."/>
            <person name="Birren B."/>
        </authorList>
    </citation>
    <scope>NUCLEOTIDE SEQUENCE [LARGE SCALE GENOMIC DNA]</scope>
    <source>
        <strain evidence="5 6">BCC8398</strain>
    </source>
</reference>
<dbReference type="PANTHER" id="PTHR21240">
    <property type="entry name" value="2-AMINO-3-CARBOXYLMUCONATE-6-SEMIALDEHYDE DECARBOXYLASE"/>
    <property type="match status" value="1"/>
</dbReference>
<comment type="similarity">
    <text evidence="3">Belongs to the metallo-dependent hydrolases superfamily.</text>
</comment>
<evidence type="ECO:0000313" key="6">
    <source>
        <dbReference type="Proteomes" id="UP000092666"/>
    </source>
</evidence>
<organism evidence="5 6">
    <name type="scientific">Kwoniella heveanensis BCC8398</name>
    <dbReference type="NCBI Taxonomy" id="1296120"/>
    <lineage>
        <taxon>Eukaryota</taxon>
        <taxon>Fungi</taxon>
        <taxon>Dikarya</taxon>
        <taxon>Basidiomycota</taxon>
        <taxon>Agaricomycotina</taxon>
        <taxon>Tremellomycetes</taxon>
        <taxon>Tremellales</taxon>
        <taxon>Cryptococcaceae</taxon>
        <taxon>Kwoniella</taxon>
    </lineage>
</organism>
<accession>A0A1B9GPE2</accession>
<evidence type="ECO:0000259" key="4">
    <source>
        <dbReference type="Pfam" id="PF04909"/>
    </source>
</evidence>
<evidence type="ECO:0000256" key="2">
    <source>
        <dbReference type="ARBA" id="ARBA00023239"/>
    </source>
</evidence>
<dbReference type="GO" id="GO:0005829">
    <property type="term" value="C:cytosol"/>
    <property type="evidence" value="ECO:0007669"/>
    <property type="project" value="TreeGrafter"/>
</dbReference>
<dbReference type="Gene3D" id="3.20.20.140">
    <property type="entry name" value="Metal-dependent hydrolases"/>
    <property type="match status" value="1"/>
</dbReference>
<keyword evidence="2 3" id="KW-0456">Lyase</keyword>
<dbReference type="AlphaFoldDB" id="A0A1B9GPE2"/>
<dbReference type="GO" id="GO:0019748">
    <property type="term" value="P:secondary metabolic process"/>
    <property type="evidence" value="ECO:0007669"/>
    <property type="project" value="TreeGrafter"/>
</dbReference>
<dbReference type="PANTHER" id="PTHR21240:SF30">
    <property type="entry name" value="AMIDOHYDROLASE-RELATED DOMAIN-CONTAINING PROTEIN-RELATED"/>
    <property type="match status" value="1"/>
</dbReference>
<dbReference type="SUPFAM" id="SSF51556">
    <property type="entry name" value="Metallo-dependent hydrolases"/>
    <property type="match status" value="1"/>
</dbReference>
<protein>
    <recommendedName>
        <fullName evidence="4">Amidohydrolase-related domain-containing protein</fullName>
    </recommendedName>
</protein>
<dbReference type="InterPro" id="IPR032465">
    <property type="entry name" value="ACMSD"/>
</dbReference>
<dbReference type="InterPro" id="IPR006680">
    <property type="entry name" value="Amidohydro-rel"/>
</dbReference>
<evidence type="ECO:0000313" key="5">
    <source>
        <dbReference type="EMBL" id="OCF32858.1"/>
    </source>
</evidence>
<keyword evidence="1 3" id="KW-0210">Decarboxylase</keyword>
<feature type="domain" description="Amidohydrolase-related" evidence="4">
    <location>
        <begin position="68"/>
        <end position="315"/>
    </location>
</feature>
<name>A0A1B9GPE2_9TREE</name>
<evidence type="ECO:0000256" key="1">
    <source>
        <dbReference type="ARBA" id="ARBA00022793"/>
    </source>
</evidence>
<dbReference type="Proteomes" id="UP000092666">
    <property type="component" value="Unassembled WGS sequence"/>
</dbReference>